<dbReference type="GO" id="GO:0003723">
    <property type="term" value="F:RNA binding"/>
    <property type="evidence" value="ECO:0007669"/>
    <property type="project" value="InterPro"/>
</dbReference>
<evidence type="ECO:0000313" key="1">
    <source>
        <dbReference type="EMBL" id="PHU34406.1"/>
    </source>
</evidence>
<name>A0A2G3DTP1_9FIRM</name>
<dbReference type="Gene3D" id="3.10.129.130">
    <property type="match status" value="1"/>
</dbReference>
<sequence length="181" mass="20963">MSKFRFYHINEHYVSYLHSVDNKVQFNKGQRRPYLGVVLSINTLDYFVPLESPKANHANIKSGGPVLKLDGGKLGIMGFNNMIPVIPSCLIPFDIQQEVDEKYKNLLLNQLDFCNKNREIILHRAETTYQKVKSGKVPLYKKVCCNFEKLERKCQKYDPDYFKKKKIKASIPNPNDSKDSC</sequence>
<reference evidence="1 2" key="1">
    <citation type="submission" date="2017-10" db="EMBL/GenBank/DDBJ databases">
        <title>Resolving the taxonomy of Roseburia spp., Eubacterium rectale and Agathobacter spp. through phylogenomic analysis.</title>
        <authorList>
            <person name="Sheridan P.O."/>
            <person name="Walker A.W."/>
            <person name="Duncan S.H."/>
            <person name="Scott K.P."/>
            <person name="Toole P.W.O."/>
            <person name="Luis P."/>
            <person name="Flint H.J."/>
        </authorList>
    </citation>
    <scope>NUCLEOTIDE SEQUENCE [LARGE SCALE GENOMIC DNA]</scope>
    <source>
        <strain evidence="1 2">JK626</strain>
    </source>
</reference>
<accession>A0A2G3DTP1</accession>
<evidence type="ECO:0000313" key="2">
    <source>
        <dbReference type="Proteomes" id="UP000225889"/>
    </source>
</evidence>
<organism evidence="1 2">
    <name type="scientific">Pseudobutyrivibrio ruminis</name>
    <dbReference type="NCBI Taxonomy" id="46206"/>
    <lineage>
        <taxon>Bacteria</taxon>
        <taxon>Bacillati</taxon>
        <taxon>Bacillota</taxon>
        <taxon>Clostridia</taxon>
        <taxon>Lachnospirales</taxon>
        <taxon>Lachnospiraceae</taxon>
        <taxon>Pseudobutyrivibrio</taxon>
    </lineage>
</organism>
<protein>
    <recommendedName>
        <fullName evidence="3">Type III toxin-antitoxin system ToxN/AbiQ family toxin</fullName>
    </recommendedName>
</protein>
<dbReference type="GO" id="GO:0004521">
    <property type="term" value="F:RNA endonuclease activity"/>
    <property type="evidence" value="ECO:0007669"/>
    <property type="project" value="InterPro"/>
</dbReference>
<dbReference type="EMBL" id="PDYF01000024">
    <property type="protein sequence ID" value="PHU34406.1"/>
    <property type="molecule type" value="Genomic_DNA"/>
</dbReference>
<evidence type="ECO:0008006" key="3">
    <source>
        <dbReference type="Google" id="ProtNLM"/>
    </source>
</evidence>
<dbReference type="InterPro" id="IPR025911">
    <property type="entry name" value="ToxN/AbiQ_toxin"/>
</dbReference>
<dbReference type="RefSeq" id="WP_099392295.1">
    <property type="nucleotide sequence ID" value="NZ_PDYF01000024.1"/>
</dbReference>
<gene>
    <name evidence="1" type="ORF">CSX01_10110</name>
</gene>
<reference evidence="1 2" key="2">
    <citation type="submission" date="2017-10" db="EMBL/GenBank/DDBJ databases">
        <authorList>
            <person name="Banno H."/>
            <person name="Chua N.-H."/>
        </authorList>
    </citation>
    <scope>NUCLEOTIDE SEQUENCE [LARGE SCALE GENOMIC DNA]</scope>
    <source>
        <strain evidence="1 2">JK626</strain>
    </source>
</reference>
<dbReference type="InterPro" id="IPR053735">
    <property type="entry name" value="Type_III_TA_endoRNase"/>
</dbReference>
<dbReference type="Pfam" id="PF13958">
    <property type="entry name" value="ToxN_toxin"/>
    <property type="match status" value="1"/>
</dbReference>
<proteinExistence type="predicted"/>
<dbReference type="AlphaFoldDB" id="A0A2G3DTP1"/>
<dbReference type="Proteomes" id="UP000225889">
    <property type="component" value="Unassembled WGS sequence"/>
</dbReference>
<comment type="caution">
    <text evidence="1">The sequence shown here is derived from an EMBL/GenBank/DDBJ whole genome shotgun (WGS) entry which is preliminary data.</text>
</comment>